<dbReference type="EMBL" id="JACXWD010000012">
    <property type="protein sequence ID" value="MBD3867571.1"/>
    <property type="molecule type" value="Genomic_DNA"/>
</dbReference>
<feature type="chain" id="PRO_5035180600" evidence="1">
    <location>
        <begin position="22"/>
        <end position="134"/>
    </location>
</feature>
<evidence type="ECO:0000313" key="3">
    <source>
        <dbReference type="Proteomes" id="UP000648239"/>
    </source>
</evidence>
<protein>
    <submittedName>
        <fullName evidence="2">Uncharacterized protein</fullName>
    </submittedName>
</protein>
<gene>
    <name evidence="2" type="ORF">IFK94_05550</name>
</gene>
<dbReference type="Proteomes" id="UP000648239">
    <property type="component" value="Unassembled WGS sequence"/>
</dbReference>
<proteinExistence type="predicted"/>
<feature type="signal peptide" evidence="1">
    <location>
        <begin position="1"/>
        <end position="21"/>
    </location>
</feature>
<evidence type="ECO:0000313" key="2">
    <source>
        <dbReference type="EMBL" id="MBD3867571.1"/>
    </source>
</evidence>
<sequence>MKPTIALFVLALAVTCGFSTEGDTTVCKPFIQRNETCRPAVMETCTTVLKAKMLEQIEASPADFRAQMREGLDGKVQEFCNAFISQVTGEQALGVCIEKMGETDPDTLSKLQEMKVCLAKETCVEYAECAVRFD</sequence>
<keyword evidence="1" id="KW-0732">Signal</keyword>
<accession>A0A8J6Y7Q2</accession>
<evidence type="ECO:0000256" key="1">
    <source>
        <dbReference type="SAM" id="SignalP"/>
    </source>
</evidence>
<dbReference type="AlphaFoldDB" id="A0A8J6Y7Q2"/>
<comment type="caution">
    <text evidence="2">The sequence shown here is derived from an EMBL/GenBank/DDBJ whole genome shotgun (WGS) entry which is preliminary data.</text>
</comment>
<name>A0A8J6Y7Q2_9BACT</name>
<reference evidence="2 3" key="1">
    <citation type="submission" date="2020-08" db="EMBL/GenBank/DDBJ databases">
        <title>Acidobacteriota in marine sediments use diverse sulfur dissimilation pathways.</title>
        <authorList>
            <person name="Wasmund K."/>
        </authorList>
    </citation>
    <scope>NUCLEOTIDE SEQUENCE [LARGE SCALE GENOMIC DNA]</scope>
    <source>
        <strain evidence="2">MAG AM4</strain>
    </source>
</reference>
<organism evidence="2 3">
    <name type="scientific">Candidatus Polarisedimenticola svalbardensis</name>
    <dbReference type="NCBI Taxonomy" id="2886004"/>
    <lineage>
        <taxon>Bacteria</taxon>
        <taxon>Pseudomonadati</taxon>
        <taxon>Acidobacteriota</taxon>
        <taxon>Candidatus Polarisedimenticolia</taxon>
        <taxon>Candidatus Polarisedimenticolales</taxon>
        <taxon>Candidatus Polarisedimenticolaceae</taxon>
        <taxon>Candidatus Polarisedimenticola</taxon>
    </lineage>
</organism>